<keyword evidence="6" id="KW-0614">Plasmid</keyword>
<evidence type="ECO:0000256" key="3">
    <source>
        <dbReference type="ARBA" id="ARBA00022490"/>
    </source>
</evidence>
<dbReference type="GO" id="GO:0000976">
    <property type="term" value="F:transcription cis-regulatory region binding"/>
    <property type="evidence" value="ECO:0007669"/>
    <property type="project" value="TreeGrafter"/>
</dbReference>
<dbReference type="GO" id="GO:0001217">
    <property type="term" value="F:DNA-binding transcription repressor activity"/>
    <property type="evidence" value="ECO:0007669"/>
    <property type="project" value="TreeGrafter"/>
</dbReference>
<gene>
    <name evidence="6" type="ORF">BAU07_26400</name>
</gene>
<dbReference type="OrthoDB" id="5297879at2"/>
<comment type="similarity">
    <text evidence="2">Belongs to the histone-like protein H-NS family.</text>
</comment>
<evidence type="ECO:0000256" key="4">
    <source>
        <dbReference type="ARBA" id="ARBA00023125"/>
    </source>
</evidence>
<proteinExistence type="inferred from homology"/>
<evidence type="ECO:0000256" key="2">
    <source>
        <dbReference type="ARBA" id="ARBA00010610"/>
    </source>
</evidence>
<comment type="subcellular location">
    <subcellularLocation>
        <location evidence="1">Cytoplasm</location>
        <location evidence="1">Nucleoid</location>
    </subcellularLocation>
</comment>
<sequence length="111" mass="12606">MDKKLKQIESEIAKLEAQKERLIRNKAIPAIIAQMRNAGITPQDIANAWEPYAAKRTRQDGRILATKAAKRKRTPKYRNPETGATWSGMGKRPFWLRDALTAGRSLEDFLA</sequence>
<dbReference type="SMART" id="SM00528">
    <property type="entry name" value="HNS"/>
    <property type="match status" value="1"/>
</dbReference>
<dbReference type="KEGG" id="bfz:BAU07_26400"/>
<dbReference type="GO" id="GO:0032993">
    <property type="term" value="C:protein-DNA complex"/>
    <property type="evidence" value="ECO:0007669"/>
    <property type="project" value="TreeGrafter"/>
</dbReference>
<dbReference type="PANTHER" id="PTHR38097">
    <property type="match status" value="1"/>
</dbReference>
<dbReference type="AlphaFoldDB" id="A0A193GLW1"/>
<dbReference type="Gene3D" id="4.10.430.10">
    <property type="entry name" value="Histone-like protein H-NS, C-terminal domain"/>
    <property type="match status" value="1"/>
</dbReference>
<dbReference type="Proteomes" id="UP000091926">
    <property type="component" value="Plasmid unnamed1"/>
</dbReference>
<reference evidence="6 7" key="1">
    <citation type="submission" date="2016-06" db="EMBL/GenBank/DDBJ databases">
        <title>Complete genome sequences of Bordetella bronchialis and Bordetella flabilis.</title>
        <authorList>
            <person name="LiPuma J.J."/>
            <person name="Spilker T."/>
        </authorList>
    </citation>
    <scope>NUCLEOTIDE SEQUENCE [LARGE SCALE GENOMIC DNA]</scope>
    <source>
        <strain evidence="6 7">AU10664</strain>
        <plasmid evidence="6 7">unnamed1</plasmid>
    </source>
</reference>
<dbReference type="GO" id="GO:0003680">
    <property type="term" value="F:minor groove of adenine-thymine-rich DNA binding"/>
    <property type="evidence" value="ECO:0007669"/>
    <property type="project" value="TreeGrafter"/>
</dbReference>
<evidence type="ECO:0000313" key="7">
    <source>
        <dbReference type="Proteomes" id="UP000091926"/>
    </source>
</evidence>
<organism evidence="6 7">
    <name type="scientific">Bordetella flabilis</name>
    <dbReference type="NCBI Taxonomy" id="463014"/>
    <lineage>
        <taxon>Bacteria</taxon>
        <taxon>Pseudomonadati</taxon>
        <taxon>Pseudomonadota</taxon>
        <taxon>Betaproteobacteria</taxon>
        <taxon>Burkholderiales</taxon>
        <taxon>Alcaligenaceae</taxon>
        <taxon>Bordetella</taxon>
    </lineage>
</organism>
<dbReference type="GO" id="GO:0003681">
    <property type="term" value="F:bent DNA binding"/>
    <property type="evidence" value="ECO:0007669"/>
    <property type="project" value="TreeGrafter"/>
</dbReference>
<dbReference type="SUPFAM" id="SSF81273">
    <property type="entry name" value="H-NS histone-like proteins"/>
    <property type="match status" value="1"/>
</dbReference>
<geneLocation type="plasmid" evidence="6 7">
    <name>unnamed1</name>
</geneLocation>
<dbReference type="InterPro" id="IPR027444">
    <property type="entry name" value="H-NS_C_dom"/>
</dbReference>
<name>A0A193GLW1_9BORD</name>
<dbReference type="InterPro" id="IPR037150">
    <property type="entry name" value="H-NS_C_dom_sf"/>
</dbReference>
<dbReference type="Pfam" id="PF00816">
    <property type="entry name" value="Histone_HNS"/>
    <property type="match status" value="1"/>
</dbReference>
<evidence type="ECO:0000256" key="1">
    <source>
        <dbReference type="ARBA" id="ARBA00004453"/>
    </source>
</evidence>
<keyword evidence="4" id="KW-0238">DNA-binding</keyword>
<evidence type="ECO:0000259" key="5">
    <source>
        <dbReference type="SMART" id="SM00528"/>
    </source>
</evidence>
<protein>
    <recommendedName>
        <fullName evidence="5">DNA-binding protein H-NS-like C-terminal domain-containing protein</fullName>
    </recommendedName>
</protein>
<feature type="domain" description="DNA-binding protein H-NS-like C-terminal" evidence="5">
    <location>
        <begin position="67"/>
        <end position="111"/>
    </location>
</feature>
<evidence type="ECO:0000313" key="6">
    <source>
        <dbReference type="EMBL" id="ANN80855.1"/>
    </source>
</evidence>
<dbReference type="RefSeq" id="WP_066665894.1">
    <property type="nucleotide sequence ID" value="NZ_CBCSCL010000020.1"/>
</dbReference>
<dbReference type="GO" id="GO:0009295">
    <property type="term" value="C:nucleoid"/>
    <property type="evidence" value="ECO:0007669"/>
    <property type="project" value="UniProtKB-SubCell"/>
</dbReference>
<keyword evidence="7" id="KW-1185">Reference proteome</keyword>
<dbReference type="PANTHER" id="PTHR38097:SF2">
    <property type="entry name" value="DNA-BINDING PROTEIN STPA"/>
    <property type="match status" value="1"/>
</dbReference>
<dbReference type="GO" id="GO:0005829">
    <property type="term" value="C:cytosol"/>
    <property type="evidence" value="ECO:0007669"/>
    <property type="project" value="TreeGrafter"/>
</dbReference>
<accession>A0A193GLW1</accession>
<keyword evidence="3" id="KW-0963">Cytoplasm</keyword>
<dbReference type="EMBL" id="CP016173">
    <property type="protein sequence ID" value="ANN80855.1"/>
    <property type="molecule type" value="Genomic_DNA"/>
</dbReference>